<evidence type="ECO:0000259" key="2">
    <source>
        <dbReference type="Pfam" id="PF00535"/>
    </source>
</evidence>
<keyword evidence="1" id="KW-0472">Membrane</keyword>
<keyword evidence="4" id="KW-0808">Transferase</keyword>
<evidence type="ECO:0000259" key="3">
    <source>
        <dbReference type="Pfam" id="PF13632"/>
    </source>
</evidence>
<gene>
    <name evidence="4" type="ORF">SAMN04487859_11533</name>
</gene>
<evidence type="ECO:0000256" key="1">
    <source>
        <dbReference type="SAM" id="Phobius"/>
    </source>
</evidence>
<reference evidence="5" key="1">
    <citation type="submission" date="2016-10" db="EMBL/GenBank/DDBJ databases">
        <authorList>
            <person name="Varghese N."/>
            <person name="Submissions S."/>
        </authorList>
    </citation>
    <scope>NUCLEOTIDE SEQUENCE [LARGE SCALE GENOMIC DNA]</scope>
    <source>
        <strain evidence="5">DSM 28463</strain>
    </source>
</reference>
<keyword evidence="1" id="KW-0812">Transmembrane</keyword>
<dbReference type="EMBL" id="FOVP01000015">
    <property type="protein sequence ID" value="SFO08013.1"/>
    <property type="molecule type" value="Genomic_DNA"/>
</dbReference>
<evidence type="ECO:0000313" key="5">
    <source>
        <dbReference type="Proteomes" id="UP000198599"/>
    </source>
</evidence>
<dbReference type="InterPro" id="IPR029044">
    <property type="entry name" value="Nucleotide-diphossugar_trans"/>
</dbReference>
<dbReference type="GO" id="GO:0016740">
    <property type="term" value="F:transferase activity"/>
    <property type="evidence" value="ECO:0007669"/>
    <property type="project" value="UniProtKB-KW"/>
</dbReference>
<feature type="domain" description="Glycosyltransferase 2-like" evidence="3">
    <location>
        <begin position="147"/>
        <end position="270"/>
    </location>
</feature>
<dbReference type="OrthoDB" id="8416156at2"/>
<evidence type="ECO:0000313" key="4">
    <source>
        <dbReference type="EMBL" id="SFO08013.1"/>
    </source>
</evidence>
<proteinExistence type="predicted"/>
<dbReference type="InterPro" id="IPR001173">
    <property type="entry name" value="Glyco_trans_2-like"/>
</dbReference>
<dbReference type="SUPFAM" id="SSF53448">
    <property type="entry name" value="Nucleotide-diphospho-sugar transferases"/>
    <property type="match status" value="1"/>
</dbReference>
<dbReference type="AlphaFoldDB" id="A0A1I5E9J6"/>
<accession>A0A1I5E9J6</accession>
<feature type="transmembrane region" description="Helical" evidence="1">
    <location>
        <begin position="235"/>
        <end position="265"/>
    </location>
</feature>
<keyword evidence="1" id="KW-1133">Transmembrane helix</keyword>
<dbReference type="Pfam" id="PF13632">
    <property type="entry name" value="Glyco_trans_2_3"/>
    <property type="match status" value="1"/>
</dbReference>
<name>A0A1I5E9J6_9RHOB</name>
<dbReference type="Pfam" id="PF00535">
    <property type="entry name" value="Glycos_transf_2"/>
    <property type="match status" value="1"/>
</dbReference>
<feature type="domain" description="Glycosyltransferase 2-like" evidence="2">
    <location>
        <begin position="8"/>
        <end position="120"/>
    </location>
</feature>
<sequence length="321" mass="35453">MTLSIAAVIIGRNEGARLKRCLASLSGQGVRLIYVDSGSTDNSVAAARAAGAEVVQLDTVTPFTAARARSAGMAALAGDMPDAVQFVDGDCAVVPGWITAGAEALQGDPELGLVTGWRSELYPERSVYNALCDHEWHRPAGEITACGGDMMVRATAFEGVGGFDPRVIAAEDDEFCVRLRKAGWRLVRLTLAMTRHDADMMRFGQWWQRAVRSGHGFAQVGDLHPEYFMRERRRVWLYGAVLPVLALLGLIFWPLLPIVLAVYALSYLRTAQGLRREGMALRRALHHAVFLTLSKFPNLIGMLTYHLRKRRGRAMRIIEYK</sequence>
<feature type="transmembrane region" description="Helical" evidence="1">
    <location>
        <begin position="285"/>
        <end position="307"/>
    </location>
</feature>
<dbReference type="PANTHER" id="PTHR43646:SF6">
    <property type="entry name" value="PRE-MYCOFACTOCIN GLYCOSYLTRANSFERASE"/>
    <property type="match status" value="1"/>
</dbReference>
<organism evidence="4 5">
    <name type="scientific">Roseovarius lutimaris</name>
    <dbReference type="NCBI Taxonomy" id="1005928"/>
    <lineage>
        <taxon>Bacteria</taxon>
        <taxon>Pseudomonadati</taxon>
        <taxon>Pseudomonadota</taxon>
        <taxon>Alphaproteobacteria</taxon>
        <taxon>Rhodobacterales</taxon>
        <taxon>Roseobacteraceae</taxon>
        <taxon>Roseovarius</taxon>
    </lineage>
</organism>
<dbReference type="STRING" id="1005928.SAMN04487859_11533"/>
<dbReference type="Gene3D" id="3.90.550.10">
    <property type="entry name" value="Spore Coat Polysaccharide Biosynthesis Protein SpsA, Chain A"/>
    <property type="match status" value="1"/>
</dbReference>
<dbReference type="RefSeq" id="WP_092839919.1">
    <property type="nucleotide sequence ID" value="NZ_FOVP01000015.1"/>
</dbReference>
<dbReference type="Proteomes" id="UP000198599">
    <property type="component" value="Unassembled WGS sequence"/>
</dbReference>
<dbReference type="PANTHER" id="PTHR43646">
    <property type="entry name" value="GLYCOSYLTRANSFERASE"/>
    <property type="match status" value="1"/>
</dbReference>
<keyword evidence="5" id="KW-1185">Reference proteome</keyword>
<protein>
    <submittedName>
        <fullName evidence="4">Glycosyltransferase, GT2 family</fullName>
    </submittedName>
</protein>